<dbReference type="PANTHER" id="PTHR30576">
    <property type="entry name" value="COLANIC BIOSYNTHESIS UDP-GLUCOSE LIPID CARRIER TRANSFERASE"/>
    <property type="match status" value="1"/>
</dbReference>
<sequence>MTPNKRLFDIGLALLLLPVIILLLALVAIVIFCFDGRPVMFASERMQTPNRSFTLWKFRTMRPARGGMVDFGVSGGHKANRITTTGRVLRRLRLDELPQIYNILRGDMSFVGPRPPLRCYVESYPALYSAVLKARPGVTGLASLLYHRREEQLLSACRTAEETDRIYRERCIPAKARLDIRYQRHWKLCLDCAIIGRTIMCIFRY</sequence>
<evidence type="ECO:0000256" key="2">
    <source>
        <dbReference type="ARBA" id="ARBA00023169"/>
    </source>
</evidence>
<reference evidence="5 6" key="1">
    <citation type="submission" date="2022-10" db="EMBL/GenBank/DDBJ databases">
        <title>Defluviimonas sp. nov., isolated from ocean surface sediments.</title>
        <authorList>
            <person name="He W."/>
            <person name="Wang L."/>
            <person name="Zhang D.-F."/>
        </authorList>
    </citation>
    <scope>NUCLEOTIDE SEQUENCE [LARGE SCALE GENOMIC DNA]</scope>
    <source>
        <strain evidence="5 6">WL0050</strain>
    </source>
</reference>
<dbReference type="Proteomes" id="UP001652564">
    <property type="component" value="Unassembled WGS sequence"/>
</dbReference>
<evidence type="ECO:0000313" key="6">
    <source>
        <dbReference type="Proteomes" id="UP001652564"/>
    </source>
</evidence>
<evidence type="ECO:0000259" key="4">
    <source>
        <dbReference type="Pfam" id="PF02397"/>
    </source>
</evidence>
<accession>A0ABT2ZT90</accession>
<name>A0ABT2ZT90_9RHOB</name>
<dbReference type="EMBL" id="JAOWKZ010000004">
    <property type="protein sequence ID" value="MCV2874165.1"/>
    <property type="molecule type" value="Genomic_DNA"/>
</dbReference>
<keyword evidence="3" id="KW-0812">Transmembrane</keyword>
<keyword evidence="3" id="KW-0472">Membrane</keyword>
<dbReference type="InterPro" id="IPR003362">
    <property type="entry name" value="Bact_transf"/>
</dbReference>
<feature type="domain" description="Bacterial sugar transferase" evidence="4">
    <location>
        <begin position="5"/>
        <end position="203"/>
    </location>
</feature>
<evidence type="ECO:0000256" key="1">
    <source>
        <dbReference type="ARBA" id="ARBA00006464"/>
    </source>
</evidence>
<keyword evidence="2" id="KW-0270">Exopolysaccharide synthesis</keyword>
<comment type="caution">
    <text evidence="5">The sequence shown here is derived from an EMBL/GenBank/DDBJ whole genome shotgun (WGS) entry which is preliminary data.</text>
</comment>
<keyword evidence="5" id="KW-0808">Transferase</keyword>
<evidence type="ECO:0000256" key="3">
    <source>
        <dbReference type="SAM" id="Phobius"/>
    </source>
</evidence>
<dbReference type="GO" id="GO:0016740">
    <property type="term" value="F:transferase activity"/>
    <property type="evidence" value="ECO:0007669"/>
    <property type="project" value="UniProtKB-KW"/>
</dbReference>
<organism evidence="5 6">
    <name type="scientific">Albidovulum litorale</name>
    <dbReference type="NCBI Taxonomy" id="2984134"/>
    <lineage>
        <taxon>Bacteria</taxon>
        <taxon>Pseudomonadati</taxon>
        <taxon>Pseudomonadota</taxon>
        <taxon>Alphaproteobacteria</taxon>
        <taxon>Rhodobacterales</taxon>
        <taxon>Paracoccaceae</taxon>
        <taxon>Albidovulum</taxon>
    </lineage>
</organism>
<proteinExistence type="inferred from homology"/>
<keyword evidence="6" id="KW-1185">Reference proteome</keyword>
<dbReference type="PANTHER" id="PTHR30576:SF0">
    <property type="entry name" value="UNDECAPRENYL-PHOSPHATE N-ACETYLGALACTOSAMINYL 1-PHOSPHATE TRANSFERASE-RELATED"/>
    <property type="match status" value="1"/>
</dbReference>
<protein>
    <submittedName>
        <fullName evidence="5">Sugar transferase</fullName>
    </submittedName>
</protein>
<dbReference type="RefSeq" id="WP_263741411.1">
    <property type="nucleotide sequence ID" value="NZ_JAOWKZ010000004.1"/>
</dbReference>
<dbReference type="Pfam" id="PF02397">
    <property type="entry name" value="Bac_transf"/>
    <property type="match status" value="1"/>
</dbReference>
<evidence type="ECO:0000313" key="5">
    <source>
        <dbReference type="EMBL" id="MCV2874165.1"/>
    </source>
</evidence>
<gene>
    <name evidence="5" type="ORF">OEZ71_17850</name>
</gene>
<feature type="transmembrane region" description="Helical" evidence="3">
    <location>
        <begin position="12"/>
        <end position="34"/>
    </location>
</feature>
<keyword evidence="3" id="KW-1133">Transmembrane helix</keyword>
<comment type="similarity">
    <text evidence="1">Belongs to the bacterial sugar transferase family.</text>
</comment>